<gene>
    <name evidence="1" type="ORF">PPENT_87.1.T0290257</name>
</gene>
<dbReference type="EMBL" id="CAJJDO010000029">
    <property type="protein sequence ID" value="CAD8156938.1"/>
    <property type="molecule type" value="Genomic_DNA"/>
</dbReference>
<keyword evidence="2" id="KW-1185">Reference proteome</keyword>
<protein>
    <submittedName>
        <fullName evidence="1">Uncharacterized protein</fullName>
    </submittedName>
</protein>
<accession>A0A8S1TXE2</accession>
<evidence type="ECO:0000313" key="1">
    <source>
        <dbReference type="EMBL" id="CAD8156938.1"/>
    </source>
</evidence>
<sequence>MPRSYSCHKRRLSEISNRQNNNDKNYIKIIESSRRNKFLDSRRKDIIKQQEIISENNRLLNKIVNIKSSFYCQSSRQSISSDCSKLSARSIEQKQMNVQRIKNNYLIKQKRFQIKATYQTIPIERTSRDQIKKPIYQIESIKQSQKCLQVQKINQLRLLSLSTLRNNNRVRISNSENIRIVNTLPEIKNKNYQIIARRLKDKLYNN</sequence>
<reference evidence="1" key="1">
    <citation type="submission" date="2021-01" db="EMBL/GenBank/DDBJ databases">
        <authorList>
            <consortium name="Genoscope - CEA"/>
            <person name="William W."/>
        </authorList>
    </citation>
    <scope>NUCLEOTIDE SEQUENCE</scope>
</reference>
<dbReference type="OrthoDB" id="312711at2759"/>
<dbReference type="Proteomes" id="UP000689195">
    <property type="component" value="Unassembled WGS sequence"/>
</dbReference>
<comment type="caution">
    <text evidence="1">The sequence shown here is derived from an EMBL/GenBank/DDBJ whole genome shotgun (WGS) entry which is preliminary data.</text>
</comment>
<dbReference type="AlphaFoldDB" id="A0A8S1TXE2"/>
<organism evidence="1 2">
    <name type="scientific">Paramecium pentaurelia</name>
    <dbReference type="NCBI Taxonomy" id="43138"/>
    <lineage>
        <taxon>Eukaryota</taxon>
        <taxon>Sar</taxon>
        <taxon>Alveolata</taxon>
        <taxon>Ciliophora</taxon>
        <taxon>Intramacronucleata</taxon>
        <taxon>Oligohymenophorea</taxon>
        <taxon>Peniculida</taxon>
        <taxon>Parameciidae</taxon>
        <taxon>Paramecium</taxon>
    </lineage>
</organism>
<proteinExistence type="predicted"/>
<name>A0A8S1TXE2_9CILI</name>
<evidence type="ECO:0000313" key="2">
    <source>
        <dbReference type="Proteomes" id="UP000689195"/>
    </source>
</evidence>